<dbReference type="InterPro" id="IPR002937">
    <property type="entry name" value="Amino_oxidase"/>
</dbReference>
<dbReference type="SUPFAM" id="SSF51905">
    <property type="entry name" value="FAD/NAD(P)-binding domain"/>
    <property type="match status" value="1"/>
</dbReference>
<dbReference type="AlphaFoldDB" id="A0A9X2ICU4"/>
<organism evidence="3 4">
    <name type="scientific">Nocardioides bruguierae</name>
    <dbReference type="NCBI Taxonomy" id="2945102"/>
    <lineage>
        <taxon>Bacteria</taxon>
        <taxon>Bacillati</taxon>
        <taxon>Actinomycetota</taxon>
        <taxon>Actinomycetes</taxon>
        <taxon>Propionibacteriales</taxon>
        <taxon>Nocardioidaceae</taxon>
        <taxon>Nocardioides</taxon>
    </lineage>
</organism>
<evidence type="ECO:0000259" key="2">
    <source>
        <dbReference type="Pfam" id="PF01593"/>
    </source>
</evidence>
<dbReference type="PANTHER" id="PTHR16128">
    <property type="entry name" value="FAD/NAD(P)-BINDING OXIDOREDUCTASE FAMILY PROTEIN"/>
    <property type="match status" value="1"/>
</dbReference>
<dbReference type="GO" id="GO:0016491">
    <property type="term" value="F:oxidoreductase activity"/>
    <property type="evidence" value="ECO:0007669"/>
    <property type="project" value="InterPro"/>
</dbReference>
<dbReference type="InterPro" id="IPR036188">
    <property type="entry name" value="FAD/NAD-bd_sf"/>
</dbReference>
<comment type="caution">
    <text evidence="3">The sequence shown here is derived from an EMBL/GenBank/DDBJ whole genome shotgun (WGS) entry which is preliminary data.</text>
</comment>
<dbReference type="Gene3D" id="3.90.660.10">
    <property type="match status" value="1"/>
</dbReference>
<feature type="domain" description="Amine oxidase" evidence="2">
    <location>
        <begin position="119"/>
        <end position="341"/>
    </location>
</feature>
<dbReference type="Gene3D" id="3.50.50.60">
    <property type="entry name" value="FAD/NAD(P)-binding domain"/>
    <property type="match status" value="1"/>
</dbReference>
<evidence type="ECO:0000313" key="4">
    <source>
        <dbReference type="Proteomes" id="UP001139485"/>
    </source>
</evidence>
<feature type="region of interest" description="Disordered" evidence="1">
    <location>
        <begin position="1"/>
        <end position="20"/>
    </location>
</feature>
<dbReference type="PANTHER" id="PTHR16128:SF5">
    <property type="entry name" value="FAD_NAD(P)-BINDING OXIDOREDUCTASE FAMILY PROTEIN"/>
    <property type="match status" value="1"/>
</dbReference>
<accession>A0A9X2ICU4</accession>
<gene>
    <name evidence="3" type="ORF">M8330_02030</name>
</gene>
<keyword evidence="4" id="KW-1185">Reference proteome</keyword>
<sequence length="363" mass="38550">MEPRDAADDLTPPPEGARDGAPARVLVVGAGVAGLATARALHREGLQVRVVDRGRRVGGRLASRTWDGRPVDHGASYLTVSEEGAREGFDQVVAAWEVAGLARRWTDTFGVAEAASRRTTTGPVRWAAPGGLRGLAEDLARHLDVHLDVTVERVDAGPDGRPVVDGETWDGVVLAMPDTQARRLLGPGFRDAGTALDGESEPIMAVAARWPQRCWSDLPDGLFVNDHPVLSWVADDGRRRGDDAPVLVAHSTPGLARDHLDDPGAALGPVLEALTELLGVPAPEDAWVHRWGLARPVDGHDAAYWLHPVAHGAVAACGDGWSRKPRVEAAWLSGERCAAAVGARLRDVRDQGLSGQGPRSRPA</sequence>
<reference evidence="3" key="1">
    <citation type="submission" date="2022-05" db="EMBL/GenBank/DDBJ databases">
        <authorList>
            <person name="Tuo L."/>
        </authorList>
    </citation>
    <scope>NUCLEOTIDE SEQUENCE</scope>
    <source>
        <strain evidence="3">BSK12Z-4</strain>
    </source>
</reference>
<proteinExistence type="predicted"/>
<dbReference type="PRINTS" id="PR00419">
    <property type="entry name" value="ADXRDTASE"/>
</dbReference>
<dbReference type="Proteomes" id="UP001139485">
    <property type="component" value="Unassembled WGS sequence"/>
</dbReference>
<dbReference type="EMBL" id="JAMOIL010000001">
    <property type="protein sequence ID" value="MCM0619071.1"/>
    <property type="molecule type" value="Genomic_DNA"/>
</dbReference>
<evidence type="ECO:0000256" key="1">
    <source>
        <dbReference type="SAM" id="MobiDB-lite"/>
    </source>
</evidence>
<dbReference type="Pfam" id="PF01593">
    <property type="entry name" value="Amino_oxidase"/>
    <property type="match status" value="1"/>
</dbReference>
<evidence type="ECO:0000313" key="3">
    <source>
        <dbReference type="EMBL" id="MCM0619071.1"/>
    </source>
</evidence>
<dbReference type="Pfam" id="PF13450">
    <property type="entry name" value="NAD_binding_8"/>
    <property type="match status" value="1"/>
</dbReference>
<protein>
    <submittedName>
        <fullName evidence="3">FAD-dependent oxidoreductase</fullName>
    </submittedName>
</protein>
<dbReference type="RefSeq" id="WP_250825970.1">
    <property type="nucleotide sequence ID" value="NZ_JAMOIL010000001.1"/>
</dbReference>
<name>A0A9X2ICU4_9ACTN</name>